<feature type="transmembrane region" description="Helical" evidence="1">
    <location>
        <begin position="20"/>
        <end position="44"/>
    </location>
</feature>
<reference evidence="2" key="1">
    <citation type="submission" date="2023-06" db="EMBL/GenBank/DDBJ databases">
        <authorList>
            <person name="Jiang Y."/>
            <person name="Liu Q."/>
        </authorList>
    </citation>
    <scope>NUCLEOTIDE SEQUENCE</scope>
    <source>
        <strain evidence="2">CGMCC 1.12089</strain>
    </source>
</reference>
<dbReference type="Proteomes" id="UP001174908">
    <property type="component" value="Unassembled WGS sequence"/>
</dbReference>
<dbReference type="Pfam" id="PF07963">
    <property type="entry name" value="N_methyl"/>
    <property type="match status" value="1"/>
</dbReference>
<evidence type="ECO:0000313" key="2">
    <source>
        <dbReference type="EMBL" id="MDM0045826.1"/>
    </source>
</evidence>
<dbReference type="InterPro" id="IPR045584">
    <property type="entry name" value="Pilin-like"/>
</dbReference>
<gene>
    <name evidence="2" type="ORF">QTH91_15165</name>
</gene>
<accession>A0ABT7NCY7</accession>
<dbReference type="Gene3D" id="3.30.700.10">
    <property type="entry name" value="Glycoprotein, Type 4 Pilin"/>
    <property type="match status" value="1"/>
</dbReference>
<sequence length="152" mass="16578">MTRFEPRALPSSRSASGPTGFTLLEMLMVMLIVAVLAAVALPGYQSHVRKARRAEARTALLRAAHWMERQATVRGLYPDAGLPQDLELSINKYYRIVRRPPNDEDDAGLHFWLEAVPQGVQASDACGSFTLSHAGERGVTGPGASASDCWSR</sequence>
<keyword evidence="3" id="KW-1185">Reference proteome</keyword>
<dbReference type="RefSeq" id="WP_286660934.1">
    <property type="nucleotide sequence ID" value="NZ_JASZYV010000003.1"/>
</dbReference>
<dbReference type="SUPFAM" id="SSF54523">
    <property type="entry name" value="Pili subunits"/>
    <property type="match status" value="1"/>
</dbReference>
<name>A0ABT7NCY7_9BURK</name>
<organism evidence="2 3">
    <name type="scientific">Variovorax dokdonensis</name>
    <dbReference type="NCBI Taxonomy" id="344883"/>
    <lineage>
        <taxon>Bacteria</taxon>
        <taxon>Pseudomonadati</taxon>
        <taxon>Pseudomonadota</taxon>
        <taxon>Betaproteobacteria</taxon>
        <taxon>Burkholderiales</taxon>
        <taxon>Comamonadaceae</taxon>
        <taxon>Variovorax</taxon>
    </lineage>
</organism>
<keyword evidence="1" id="KW-1133">Transmembrane helix</keyword>
<dbReference type="PROSITE" id="PS00409">
    <property type="entry name" value="PROKAR_NTER_METHYL"/>
    <property type="match status" value="1"/>
</dbReference>
<dbReference type="Pfam" id="PF16732">
    <property type="entry name" value="ComP_DUS"/>
    <property type="match status" value="1"/>
</dbReference>
<dbReference type="NCBIfam" id="TIGR02532">
    <property type="entry name" value="IV_pilin_GFxxxE"/>
    <property type="match status" value="1"/>
</dbReference>
<evidence type="ECO:0000256" key="1">
    <source>
        <dbReference type="SAM" id="Phobius"/>
    </source>
</evidence>
<protein>
    <submittedName>
        <fullName evidence="2">Type IV pilin protein</fullName>
    </submittedName>
</protein>
<comment type="caution">
    <text evidence="2">The sequence shown here is derived from an EMBL/GenBank/DDBJ whole genome shotgun (WGS) entry which is preliminary data.</text>
</comment>
<dbReference type="InterPro" id="IPR012902">
    <property type="entry name" value="N_methyl_site"/>
</dbReference>
<keyword evidence="1" id="KW-0812">Transmembrane</keyword>
<proteinExistence type="predicted"/>
<dbReference type="EMBL" id="JASZYV010000003">
    <property type="protein sequence ID" value="MDM0045826.1"/>
    <property type="molecule type" value="Genomic_DNA"/>
</dbReference>
<evidence type="ECO:0000313" key="3">
    <source>
        <dbReference type="Proteomes" id="UP001174908"/>
    </source>
</evidence>
<dbReference type="InterPro" id="IPR031982">
    <property type="entry name" value="PilE-like"/>
</dbReference>
<keyword evidence="1" id="KW-0472">Membrane</keyword>